<proteinExistence type="predicted"/>
<protein>
    <submittedName>
        <fullName evidence="3">Uncharacterized protein</fullName>
    </submittedName>
</protein>
<feature type="compositionally biased region" description="Basic and acidic residues" evidence="1">
    <location>
        <begin position="9"/>
        <end position="36"/>
    </location>
</feature>
<dbReference type="AlphaFoldDB" id="A0A2T6BC81"/>
<dbReference type="EMBL" id="QBKR01000028">
    <property type="protein sequence ID" value="PTX53653.1"/>
    <property type="molecule type" value="Genomic_DNA"/>
</dbReference>
<dbReference type="Proteomes" id="UP000244240">
    <property type="component" value="Unassembled WGS sequence"/>
</dbReference>
<comment type="caution">
    <text evidence="3">The sequence shown here is derived from an EMBL/GenBank/DDBJ whole genome shotgun (WGS) entry which is preliminary data.</text>
</comment>
<name>A0A2T6BC81_9BACL</name>
<keyword evidence="2" id="KW-1133">Transmembrane helix</keyword>
<evidence type="ECO:0000313" key="3">
    <source>
        <dbReference type="EMBL" id="PTX53653.1"/>
    </source>
</evidence>
<keyword evidence="4" id="KW-1185">Reference proteome</keyword>
<sequence>MSRYSDNGEPPKNRSDERSQEPVRVEIHQEAPEERKRSGRGCLGNLAILIALGILIVIGLFILQSLGMISGELDQQTGLMQERNSILGRMEEGIRELVEAIREMGR</sequence>
<organism evidence="3 4">
    <name type="scientific">Melghirimyces profundicolus</name>
    <dbReference type="NCBI Taxonomy" id="1242148"/>
    <lineage>
        <taxon>Bacteria</taxon>
        <taxon>Bacillati</taxon>
        <taxon>Bacillota</taxon>
        <taxon>Bacilli</taxon>
        <taxon>Bacillales</taxon>
        <taxon>Thermoactinomycetaceae</taxon>
        <taxon>Melghirimyces</taxon>
    </lineage>
</organism>
<evidence type="ECO:0000313" key="4">
    <source>
        <dbReference type="Proteomes" id="UP000244240"/>
    </source>
</evidence>
<reference evidence="3 4" key="1">
    <citation type="submission" date="2018-04" db="EMBL/GenBank/DDBJ databases">
        <title>Genomic Encyclopedia of Archaeal and Bacterial Type Strains, Phase II (KMG-II): from individual species to whole genera.</title>
        <authorList>
            <person name="Goeker M."/>
        </authorList>
    </citation>
    <scope>NUCLEOTIDE SEQUENCE [LARGE SCALE GENOMIC DNA]</scope>
    <source>
        <strain evidence="3 4">DSM 45787</strain>
    </source>
</reference>
<keyword evidence="2" id="KW-0812">Transmembrane</keyword>
<feature type="region of interest" description="Disordered" evidence="1">
    <location>
        <begin position="1"/>
        <end position="38"/>
    </location>
</feature>
<evidence type="ECO:0000256" key="1">
    <source>
        <dbReference type="SAM" id="MobiDB-lite"/>
    </source>
</evidence>
<accession>A0A2T6BC81</accession>
<keyword evidence="2" id="KW-0472">Membrane</keyword>
<dbReference type="RefSeq" id="WP_108025745.1">
    <property type="nucleotide sequence ID" value="NZ_QBKR01000028.1"/>
</dbReference>
<evidence type="ECO:0000256" key="2">
    <source>
        <dbReference type="SAM" id="Phobius"/>
    </source>
</evidence>
<feature type="transmembrane region" description="Helical" evidence="2">
    <location>
        <begin position="42"/>
        <end position="63"/>
    </location>
</feature>
<gene>
    <name evidence="3" type="ORF">C8P63_12814</name>
</gene>